<evidence type="ECO:0000313" key="4">
    <source>
        <dbReference type="EMBL" id="MDQ4624980.1"/>
    </source>
</evidence>
<comment type="caution">
    <text evidence="4">The sequence shown here is derived from an EMBL/GenBank/DDBJ whole genome shotgun (WGS) entry which is preliminary data.</text>
</comment>
<keyword evidence="5" id="KW-1185">Reference proteome</keyword>
<dbReference type="InterPro" id="IPR008929">
    <property type="entry name" value="Chondroitin_lyas"/>
</dbReference>
<proteinExistence type="predicted"/>
<accession>A0ABU0XN78</accession>
<organism evidence="4 5">
    <name type="scientific">Janthinobacterium lividum</name>
    <dbReference type="NCBI Taxonomy" id="29581"/>
    <lineage>
        <taxon>Bacteria</taxon>
        <taxon>Pseudomonadati</taxon>
        <taxon>Pseudomonadota</taxon>
        <taxon>Betaproteobacteria</taxon>
        <taxon>Burkholderiales</taxon>
        <taxon>Oxalobacteraceae</taxon>
        <taxon>Janthinobacterium</taxon>
    </lineage>
</organism>
<feature type="chain" id="PRO_5045488403" evidence="2">
    <location>
        <begin position="41"/>
        <end position="1056"/>
    </location>
</feature>
<dbReference type="Pfam" id="PF07940">
    <property type="entry name" value="Hepar_II_III_C"/>
    <property type="match status" value="1"/>
</dbReference>
<dbReference type="SUPFAM" id="SSF48230">
    <property type="entry name" value="Chondroitin AC/alginate lyase"/>
    <property type="match status" value="1"/>
</dbReference>
<evidence type="ECO:0000256" key="2">
    <source>
        <dbReference type="SAM" id="SignalP"/>
    </source>
</evidence>
<dbReference type="InterPro" id="IPR012480">
    <property type="entry name" value="Hepar_II_III_C"/>
</dbReference>
<dbReference type="RefSeq" id="WP_307778330.1">
    <property type="nucleotide sequence ID" value="NZ_JAVFKP010000001.1"/>
</dbReference>
<evidence type="ECO:0000259" key="3">
    <source>
        <dbReference type="Pfam" id="PF07940"/>
    </source>
</evidence>
<feature type="domain" description="Heparinase II/III-like C-terminal" evidence="3">
    <location>
        <begin position="602"/>
        <end position="701"/>
    </location>
</feature>
<gene>
    <name evidence="4" type="ORF">RB624_03645</name>
</gene>
<feature type="signal peptide" evidence="2">
    <location>
        <begin position="1"/>
        <end position="40"/>
    </location>
</feature>
<comment type="subcellular location">
    <subcellularLocation>
        <location evidence="1">Cell envelope</location>
    </subcellularLocation>
</comment>
<reference evidence="4 5" key="1">
    <citation type="submission" date="2023-08" db="EMBL/GenBank/DDBJ databases">
        <title>Draft genome sequence of Janthinobacterium lividum.</title>
        <authorList>
            <person name="Chun B.H."/>
            <person name="Lee Y."/>
        </authorList>
    </citation>
    <scope>NUCLEOTIDE SEQUENCE [LARGE SCALE GENOMIC DNA]</scope>
    <source>
        <strain evidence="4 5">AMJK</strain>
    </source>
</reference>
<protein>
    <submittedName>
        <fullName evidence="4">Heparinase II/III family protein</fullName>
    </submittedName>
</protein>
<dbReference type="EMBL" id="JAVFKP010000001">
    <property type="protein sequence ID" value="MDQ4624980.1"/>
    <property type="molecule type" value="Genomic_DNA"/>
</dbReference>
<evidence type="ECO:0000256" key="1">
    <source>
        <dbReference type="ARBA" id="ARBA00004196"/>
    </source>
</evidence>
<dbReference type="Gene3D" id="2.70.98.70">
    <property type="match status" value="1"/>
</dbReference>
<dbReference type="Proteomes" id="UP001237592">
    <property type="component" value="Unassembled WGS sequence"/>
</dbReference>
<dbReference type="Gene3D" id="1.50.10.100">
    <property type="entry name" value="Chondroitin AC/alginate lyase"/>
    <property type="match status" value="1"/>
</dbReference>
<name>A0ABU0XN78_9BURK</name>
<evidence type="ECO:0000313" key="5">
    <source>
        <dbReference type="Proteomes" id="UP001237592"/>
    </source>
</evidence>
<keyword evidence="2" id="KW-0732">Signal</keyword>
<sequence>MLGILNGTQGRAGLPGQKKNEKRKLLLLSSLCLASLNVGATPFSISSQHPRILTTQLAIDNLKGRLPLGPAVFPGAAGTIAFDFTASKKDPADAAEQFIFGEMNVNNGKNGIFMRHIDGDTQGISRIQIGMLQKAIGTKPARYIAYKTIDMPIGVVTRIEFSWNSSLKTTSLKIGGANVAMGLEWLSETSTGKVDFSPDQTAFQFPGRVNEPISNFVLKDGQGNILVNYPGNLDMALATAWFDFTRLVKSDVVSLNMCPTAASPWTQPKVCNTANGHRNGIVESAQQLALAYKITQDPAYYSAILNYIDKLRIVPLNAGGDMSMGGRVIALGILYDWLYTELGTSAVPDDNTQASYRTAMAATIRNTITAQAAPGGTNLLSEICGQQGMAASSFDCAVKPVFSNWNRHASPPQPSIATAYMAGMNFSSVYGAAVGLLAIAGPENGDILPMIETAYSHFDEGFLAVRRDISNDGGYHSGFSYSLADLPSRLLLWNTAVQNAGDMGQASQWLPKTIYPYIYGQRDDKSYPASGDNFVTLSSFPLVGSIALWAAAHAGDGNAWDYYQKQVHGQRYAPNRYPYILEQLFWPVDQASLNQPSDLDLSRHFRRSGQVLMRDRWTYPDATLLEFKSTSFITDNHHHLDQNSISLNYKGPLLVDSGRYDSYGSAHWANYYTRSIAHNTVVAFDANERFQRAGSGTSKVDFSNDGGQWVGSARAAYPTLEEIQPGAMNALDGIVNYEYAPGYTYARGNASKAYASSKLDQANGFLRSVVYLPAPATGSLPIVLTFDSVRTNAAPATFLLHTVNEPAAAVTATALGNGQYRFTYAATDARSITIRNGGGMLIAQTLLPEKAVITKVGGLNAGGQCDQISADSAFGPGTLLPGGPTGDCRFTVRVLQADNSYKWRNYPPRAVTDAYDTSVTVDIGAWRLEVQADGSVPAGGTQYFLHVLHVADNDLGSGSAGTGSARRLVADSHTEAVLIGTQTVVAFNRDATPSARMSWNGPASASTILATGLMPNADFLLTRLATPDGEQLVLAQAAAGSATYRSSAEGVVNIGM</sequence>